<dbReference type="WBParaSite" id="TREG1_97350.1">
    <property type="protein sequence ID" value="TREG1_97350.1"/>
    <property type="gene ID" value="TREG1_97350"/>
</dbReference>
<evidence type="ECO:0000256" key="9">
    <source>
        <dbReference type="RuleBase" id="RU003500"/>
    </source>
</evidence>
<dbReference type="PRINTS" id="PR01349">
    <property type="entry name" value="WNTPROTEIN"/>
</dbReference>
<evidence type="ECO:0000256" key="7">
    <source>
        <dbReference type="ARBA" id="ARBA00023157"/>
    </source>
</evidence>
<dbReference type="InterPro" id="IPR043158">
    <property type="entry name" value="Wnt_C"/>
</dbReference>
<evidence type="ECO:0000256" key="4">
    <source>
        <dbReference type="ARBA" id="ARBA00022525"/>
    </source>
</evidence>
<dbReference type="Pfam" id="PF00110">
    <property type="entry name" value="wnt"/>
    <property type="match status" value="1"/>
</dbReference>
<feature type="region of interest" description="Disordered" evidence="11">
    <location>
        <begin position="42"/>
        <end position="74"/>
    </location>
</feature>
<dbReference type="Gene3D" id="3.30.2460.20">
    <property type="match status" value="1"/>
</dbReference>
<dbReference type="GO" id="GO:0030182">
    <property type="term" value="P:neuron differentiation"/>
    <property type="evidence" value="ECO:0007669"/>
    <property type="project" value="TreeGrafter"/>
</dbReference>
<dbReference type="AlphaFoldDB" id="A0AA85KLN4"/>
<feature type="compositionally biased region" description="Low complexity" evidence="11">
    <location>
        <begin position="59"/>
        <end position="74"/>
    </location>
</feature>
<dbReference type="GO" id="GO:0005109">
    <property type="term" value="F:frizzled binding"/>
    <property type="evidence" value="ECO:0007669"/>
    <property type="project" value="TreeGrafter"/>
</dbReference>
<dbReference type="GO" id="GO:0045165">
    <property type="term" value="P:cell fate commitment"/>
    <property type="evidence" value="ECO:0007669"/>
    <property type="project" value="TreeGrafter"/>
</dbReference>
<evidence type="ECO:0000256" key="3">
    <source>
        <dbReference type="ARBA" id="ARBA00022473"/>
    </source>
</evidence>
<reference evidence="12" key="1">
    <citation type="submission" date="2022-06" db="EMBL/GenBank/DDBJ databases">
        <authorList>
            <person name="Berger JAMES D."/>
            <person name="Berger JAMES D."/>
        </authorList>
    </citation>
    <scope>NUCLEOTIDE SEQUENCE [LARGE SCALE GENOMIC DNA]</scope>
</reference>
<keyword evidence="5" id="KW-0272">Extracellular matrix</keyword>
<evidence type="ECO:0000256" key="2">
    <source>
        <dbReference type="ARBA" id="ARBA00005683"/>
    </source>
</evidence>
<keyword evidence="7" id="KW-1015">Disulfide bond</keyword>
<evidence type="ECO:0000256" key="10">
    <source>
        <dbReference type="SAM" id="Coils"/>
    </source>
</evidence>
<evidence type="ECO:0000256" key="5">
    <source>
        <dbReference type="ARBA" id="ARBA00022530"/>
    </source>
</evidence>
<evidence type="ECO:0000256" key="6">
    <source>
        <dbReference type="ARBA" id="ARBA00022687"/>
    </source>
</evidence>
<protein>
    <recommendedName>
        <fullName evidence="9">Protein Wnt</fullName>
    </recommendedName>
</protein>
<evidence type="ECO:0000256" key="8">
    <source>
        <dbReference type="ARBA" id="ARBA00023288"/>
    </source>
</evidence>
<dbReference type="PANTHER" id="PTHR12027:SF37">
    <property type="entry name" value="PROTEIN WNT"/>
    <property type="match status" value="1"/>
</dbReference>
<dbReference type="PANTHER" id="PTHR12027">
    <property type="entry name" value="WNT RELATED"/>
    <property type="match status" value="1"/>
</dbReference>
<organism evidence="12 13">
    <name type="scientific">Trichobilharzia regenti</name>
    <name type="common">Nasal bird schistosome</name>
    <dbReference type="NCBI Taxonomy" id="157069"/>
    <lineage>
        <taxon>Eukaryota</taxon>
        <taxon>Metazoa</taxon>
        <taxon>Spiralia</taxon>
        <taxon>Lophotrochozoa</taxon>
        <taxon>Platyhelminthes</taxon>
        <taxon>Trematoda</taxon>
        <taxon>Digenea</taxon>
        <taxon>Strigeidida</taxon>
        <taxon>Schistosomatoidea</taxon>
        <taxon>Schistosomatidae</taxon>
        <taxon>Trichobilharzia</taxon>
    </lineage>
</organism>
<comment type="subcellular location">
    <subcellularLocation>
        <location evidence="1 9">Secreted</location>
        <location evidence="1 9">Extracellular space</location>
        <location evidence="1 9">Extracellular matrix</location>
    </subcellularLocation>
</comment>
<keyword evidence="8" id="KW-0449">Lipoprotein</keyword>
<keyword evidence="6 9" id="KW-0879">Wnt signaling pathway</keyword>
<evidence type="ECO:0000313" key="13">
    <source>
        <dbReference type="WBParaSite" id="TREG1_97350.1"/>
    </source>
</evidence>
<name>A0AA85KLN4_TRIRE</name>
<evidence type="ECO:0000256" key="11">
    <source>
        <dbReference type="SAM" id="MobiDB-lite"/>
    </source>
</evidence>
<evidence type="ECO:0000256" key="1">
    <source>
        <dbReference type="ARBA" id="ARBA00004498"/>
    </source>
</evidence>
<reference evidence="13" key="2">
    <citation type="submission" date="2023-11" db="UniProtKB">
        <authorList>
            <consortium name="WormBaseParasite"/>
        </authorList>
    </citation>
    <scope>IDENTIFICATION</scope>
</reference>
<dbReference type="InterPro" id="IPR005817">
    <property type="entry name" value="Wnt"/>
</dbReference>
<comment type="function">
    <text evidence="9">Ligand for members of the frizzled family of seven transmembrane receptors.</text>
</comment>
<dbReference type="SMART" id="SM00097">
    <property type="entry name" value="WNT1"/>
    <property type="match status" value="1"/>
</dbReference>
<evidence type="ECO:0000313" key="12">
    <source>
        <dbReference type="Proteomes" id="UP000050795"/>
    </source>
</evidence>
<dbReference type="GO" id="GO:0005125">
    <property type="term" value="F:cytokine activity"/>
    <property type="evidence" value="ECO:0007669"/>
    <property type="project" value="TreeGrafter"/>
</dbReference>
<dbReference type="Proteomes" id="UP000050795">
    <property type="component" value="Unassembled WGS sequence"/>
</dbReference>
<feature type="coiled-coil region" evidence="10">
    <location>
        <begin position="3"/>
        <end position="30"/>
    </location>
</feature>
<dbReference type="GO" id="GO:0005615">
    <property type="term" value="C:extracellular space"/>
    <property type="evidence" value="ECO:0007669"/>
    <property type="project" value="TreeGrafter"/>
</dbReference>
<dbReference type="InterPro" id="IPR018161">
    <property type="entry name" value="Wnt_CS"/>
</dbReference>
<accession>A0AA85KLN4</accession>
<dbReference type="FunFam" id="3.30.2460.20:FF:000001">
    <property type="entry name" value="Wnt homolog"/>
    <property type="match status" value="1"/>
</dbReference>
<keyword evidence="10" id="KW-0175">Coiled coil</keyword>
<dbReference type="PROSITE" id="PS00246">
    <property type="entry name" value="WNT1"/>
    <property type="match status" value="1"/>
</dbReference>
<keyword evidence="4" id="KW-0964">Secreted</keyword>
<dbReference type="GO" id="GO:0060070">
    <property type="term" value="P:canonical Wnt signaling pathway"/>
    <property type="evidence" value="ECO:0007669"/>
    <property type="project" value="TreeGrafter"/>
</dbReference>
<comment type="similarity">
    <text evidence="2 9">Belongs to the Wnt family.</text>
</comment>
<proteinExistence type="inferred from homology"/>
<keyword evidence="12" id="KW-1185">Reference proteome</keyword>
<sequence>MRLARLFLDANDEEHRNAALQREQELHEQRIQLLASMRLNNHEQQNQRRSQRVHRFPRSSNDSTSSQSSNRSNSILSAKELQAETLQIIQTKARTLMNLHNRKAGRRLVWKNRVTKCKCHGVSGACSMRTCWQRVNEFRLVGIMLKTAYDQAIRVTYEPRLDILKRINIGRGTSNYEKYIHNSNNNNYPNKRNPSSLSTHYKHDTKNWLVVINNHSNNNNNNNGLKQDHNEYLNSERLLRRWPRMTTTKSREMPKNKLVYLEESPNYCYFDESIGHLGIAGRQCNATSKDAVNSCSRLCCDRGYDTMEFEREQKCECKFFWCCEVRCNICRERTVIHHCKH</sequence>
<keyword evidence="3 9" id="KW-0217">Developmental protein</keyword>